<gene>
    <name evidence="4" type="ORF">A2827_03835</name>
</gene>
<name>A0A1G2H781_9BACT</name>
<sequence length="168" mass="18755">MGYNINSYMIAVLDNIRSGFNVGSILRTADAAGFDKVYLCGITPAPFDEFKHPRKQVTKVSLGAENYVSWEYAKQTYRVLDNLKRSGFHIFAVEQNEKSTPYFRINLFPDDLERAVLVVGSEIGGLSATILARADKILEIPMMGEKESLNVSVAFGIAAFHLRFNPKV</sequence>
<evidence type="ECO:0000256" key="1">
    <source>
        <dbReference type="ARBA" id="ARBA00022603"/>
    </source>
</evidence>
<evidence type="ECO:0000313" key="4">
    <source>
        <dbReference type="EMBL" id="OGZ58336.1"/>
    </source>
</evidence>
<reference evidence="4 5" key="1">
    <citation type="journal article" date="2016" name="Nat. Commun.">
        <title>Thousands of microbial genomes shed light on interconnected biogeochemical processes in an aquifer system.</title>
        <authorList>
            <person name="Anantharaman K."/>
            <person name="Brown C.T."/>
            <person name="Hug L.A."/>
            <person name="Sharon I."/>
            <person name="Castelle C.J."/>
            <person name="Probst A.J."/>
            <person name="Thomas B.C."/>
            <person name="Singh A."/>
            <person name="Wilkins M.J."/>
            <person name="Karaoz U."/>
            <person name="Brodie E.L."/>
            <person name="Williams K.H."/>
            <person name="Hubbard S.S."/>
            <person name="Banfield J.F."/>
        </authorList>
    </citation>
    <scope>NUCLEOTIDE SEQUENCE [LARGE SCALE GENOMIC DNA]</scope>
</reference>
<dbReference type="GO" id="GO:0006396">
    <property type="term" value="P:RNA processing"/>
    <property type="evidence" value="ECO:0007669"/>
    <property type="project" value="InterPro"/>
</dbReference>
<dbReference type="GO" id="GO:0008173">
    <property type="term" value="F:RNA methyltransferase activity"/>
    <property type="evidence" value="ECO:0007669"/>
    <property type="project" value="InterPro"/>
</dbReference>
<dbReference type="EMBL" id="MHOD01000010">
    <property type="protein sequence ID" value="OGZ58336.1"/>
    <property type="molecule type" value="Genomic_DNA"/>
</dbReference>
<feature type="domain" description="tRNA/rRNA methyltransferase SpoU type" evidence="3">
    <location>
        <begin position="9"/>
        <end position="159"/>
    </location>
</feature>
<evidence type="ECO:0000256" key="2">
    <source>
        <dbReference type="ARBA" id="ARBA00022679"/>
    </source>
</evidence>
<evidence type="ECO:0000259" key="3">
    <source>
        <dbReference type="Pfam" id="PF00588"/>
    </source>
</evidence>
<protein>
    <recommendedName>
        <fullName evidence="3">tRNA/rRNA methyltransferase SpoU type domain-containing protein</fullName>
    </recommendedName>
</protein>
<dbReference type="InterPro" id="IPR001537">
    <property type="entry name" value="SpoU_MeTrfase"/>
</dbReference>
<dbReference type="InterPro" id="IPR051259">
    <property type="entry name" value="rRNA_Methyltransferase"/>
</dbReference>
<proteinExistence type="predicted"/>
<dbReference type="AlphaFoldDB" id="A0A1G2H781"/>
<keyword evidence="1" id="KW-0489">Methyltransferase</keyword>
<dbReference type="PANTHER" id="PTHR43191:SF7">
    <property type="entry name" value="OBP33PEP LIKE PROTEIN"/>
    <property type="match status" value="1"/>
</dbReference>
<evidence type="ECO:0000313" key="5">
    <source>
        <dbReference type="Proteomes" id="UP000177932"/>
    </source>
</evidence>
<dbReference type="Pfam" id="PF00588">
    <property type="entry name" value="SpoU_methylase"/>
    <property type="match status" value="1"/>
</dbReference>
<organism evidence="4 5">
    <name type="scientific">Candidatus Spechtbacteria bacterium RIFCSPHIGHO2_01_FULL_43_30</name>
    <dbReference type="NCBI Taxonomy" id="1802158"/>
    <lineage>
        <taxon>Bacteria</taxon>
        <taxon>Candidatus Spechtiibacteriota</taxon>
    </lineage>
</organism>
<dbReference type="GO" id="GO:0003723">
    <property type="term" value="F:RNA binding"/>
    <property type="evidence" value="ECO:0007669"/>
    <property type="project" value="InterPro"/>
</dbReference>
<comment type="caution">
    <text evidence="4">The sequence shown here is derived from an EMBL/GenBank/DDBJ whole genome shotgun (WGS) entry which is preliminary data.</text>
</comment>
<accession>A0A1G2H781</accession>
<dbReference type="InterPro" id="IPR029028">
    <property type="entry name" value="Alpha/beta_knot_MTases"/>
</dbReference>
<dbReference type="SUPFAM" id="SSF75217">
    <property type="entry name" value="alpha/beta knot"/>
    <property type="match status" value="1"/>
</dbReference>
<dbReference type="GO" id="GO:0032259">
    <property type="term" value="P:methylation"/>
    <property type="evidence" value="ECO:0007669"/>
    <property type="project" value="UniProtKB-KW"/>
</dbReference>
<dbReference type="Gene3D" id="3.40.1280.10">
    <property type="match status" value="1"/>
</dbReference>
<dbReference type="InterPro" id="IPR029026">
    <property type="entry name" value="tRNA_m1G_MTases_N"/>
</dbReference>
<dbReference type="STRING" id="1802158.A2827_03835"/>
<dbReference type="PANTHER" id="PTHR43191">
    <property type="entry name" value="RRNA METHYLTRANSFERASE 3"/>
    <property type="match status" value="1"/>
</dbReference>
<keyword evidence="2" id="KW-0808">Transferase</keyword>
<dbReference type="Proteomes" id="UP000177932">
    <property type="component" value="Unassembled WGS sequence"/>
</dbReference>